<comment type="catalytic activity">
    <reaction evidence="1">
        <text>ATP + protein L-histidine = ADP + protein N-phospho-L-histidine.</text>
        <dbReference type="EC" id="2.7.13.3"/>
    </reaction>
</comment>
<reference evidence="7" key="2">
    <citation type="submission" date="2021-04" db="EMBL/GenBank/DDBJ databases">
        <authorList>
            <person name="Gilroy R."/>
        </authorList>
    </citation>
    <scope>NUCLEOTIDE SEQUENCE</scope>
    <source>
        <strain evidence="7">CHK179-7159</strain>
    </source>
</reference>
<name>A0A9D2L180_9FIRM</name>
<keyword evidence="4 7" id="KW-0808">Transferase</keyword>
<sequence>TDQEKKSDRVDILECMDRAIGRVPMEEKISFTKEYEVQNKIVYGDEGMLVEVFVNLLRNAVEALKDGENRKEKKISVRIYNENAYLVTEVRDNGCGISKRDRRYIFYPFFSRKSGGSNNGIGLFYVKNIVEMHDGRVFVESREGEYTLFQVVLPNGRRMKRIDYLIGRRRGQVETADLR</sequence>
<evidence type="ECO:0000256" key="2">
    <source>
        <dbReference type="ARBA" id="ARBA00012438"/>
    </source>
</evidence>
<evidence type="ECO:0000259" key="6">
    <source>
        <dbReference type="PROSITE" id="PS50109"/>
    </source>
</evidence>
<evidence type="ECO:0000313" key="8">
    <source>
        <dbReference type="Proteomes" id="UP000886858"/>
    </source>
</evidence>
<evidence type="ECO:0000256" key="3">
    <source>
        <dbReference type="ARBA" id="ARBA00022553"/>
    </source>
</evidence>
<dbReference type="PANTHER" id="PTHR43547">
    <property type="entry name" value="TWO-COMPONENT HISTIDINE KINASE"/>
    <property type="match status" value="1"/>
</dbReference>
<dbReference type="AlphaFoldDB" id="A0A9D2L180"/>
<feature type="domain" description="Histidine kinase" evidence="6">
    <location>
        <begin position="1"/>
        <end position="157"/>
    </location>
</feature>
<proteinExistence type="predicted"/>
<dbReference type="Pfam" id="PF02518">
    <property type="entry name" value="HATPase_c"/>
    <property type="match status" value="1"/>
</dbReference>
<dbReference type="EC" id="2.7.13.3" evidence="2"/>
<feature type="non-terminal residue" evidence="7">
    <location>
        <position position="1"/>
    </location>
</feature>
<dbReference type="InterPro" id="IPR036890">
    <property type="entry name" value="HATPase_C_sf"/>
</dbReference>
<dbReference type="PRINTS" id="PR00344">
    <property type="entry name" value="BCTRLSENSOR"/>
</dbReference>
<evidence type="ECO:0000256" key="1">
    <source>
        <dbReference type="ARBA" id="ARBA00000085"/>
    </source>
</evidence>
<dbReference type="SMART" id="SM00387">
    <property type="entry name" value="HATPase_c"/>
    <property type="match status" value="1"/>
</dbReference>
<keyword evidence="4 7" id="KW-0418">Kinase</keyword>
<organism evidence="7 8">
    <name type="scientific">Candidatus Eisenbergiella merdipullorum</name>
    <dbReference type="NCBI Taxonomy" id="2838553"/>
    <lineage>
        <taxon>Bacteria</taxon>
        <taxon>Bacillati</taxon>
        <taxon>Bacillota</taxon>
        <taxon>Clostridia</taxon>
        <taxon>Lachnospirales</taxon>
        <taxon>Lachnospiraceae</taxon>
        <taxon>Eisenbergiella</taxon>
    </lineage>
</organism>
<keyword evidence="5" id="KW-0902">Two-component regulatory system</keyword>
<gene>
    <name evidence="7" type="ORF">H9717_15215</name>
</gene>
<dbReference type="PANTHER" id="PTHR43547:SF2">
    <property type="entry name" value="HYBRID SIGNAL TRANSDUCTION HISTIDINE KINASE C"/>
    <property type="match status" value="1"/>
</dbReference>
<evidence type="ECO:0000256" key="5">
    <source>
        <dbReference type="ARBA" id="ARBA00023012"/>
    </source>
</evidence>
<dbReference type="Proteomes" id="UP000886858">
    <property type="component" value="Unassembled WGS sequence"/>
</dbReference>
<evidence type="ECO:0000256" key="4">
    <source>
        <dbReference type="ARBA" id="ARBA00022777"/>
    </source>
</evidence>
<protein>
    <recommendedName>
        <fullName evidence="2">histidine kinase</fullName>
        <ecNumber evidence="2">2.7.13.3</ecNumber>
    </recommendedName>
</protein>
<dbReference type="SUPFAM" id="SSF55874">
    <property type="entry name" value="ATPase domain of HSP90 chaperone/DNA topoisomerase II/histidine kinase"/>
    <property type="match status" value="1"/>
</dbReference>
<keyword evidence="3" id="KW-0597">Phosphoprotein</keyword>
<dbReference type="PROSITE" id="PS50109">
    <property type="entry name" value="HIS_KIN"/>
    <property type="match status" value="1"/>
</dbReference>
<dbReference type="InterPro" id="IPR003594">
    <property type="entry name" value="HATPase_dom"/>
</dbReference>
<comment type="caution">
    <text evidence="7">The sequence shown here is derived from an EMBL/GenBank/DDBJ whole genome shotgun (WGS) entry which is preliminary data.</text>
</comment>
<evidence type="ECO:0000313" key="7">
    <source>
        <dbReference type="EMBL" id="HJA94438.1"/>
    </source>
</evidence>
<dbReference type="EMBL" id="DWYY01000173">
    <property type="protein sequence ID" value="HJA94438.1"/>
    <property type="molecule type" value="Genomic_DNA"/>
</dbReference>
<dbReference type="InterPro" id="IPR004358">
    <property type="entry name" value="Sig_transdc_His_kin-like_C"/>
</dbReference>
<reference evidence="7" key="1">
    <citation type="journal article" date="2021" name="PeerJ">
        <title>Extensive microbial diversity within the chicken gut microbiome revealed by metagenomics and culture.</title>
        <authorList>
            <person name="Gilroy R."/>
            <person name="Ravi A."/>
            <person name="Getino M."/>
            <person name="Pursley I."/>
            <person name="Horton D.L."/>
            <person name="Alikhan N.F."/>
            <person name="Baker D."/>
            <person name="Gharbi K."/>
            <person name="Hall N."/>
            <person name="Watson M."/>
            <person name="Adriaenssens E.M."/>
            <person name="Foster-Nyarko E."/>
            <person name="Jarju S."/>
            <person name="Secka A."/>
            <person name="Antonio M."/>
            <person name="Oren A."/>
            <person name="Chaudhuri R.R."/>
            <person name="La Ragione R."/>
            <person name="Hildebrand F."/>
            <person name="Pallen M.J."/>
        </authorList>
    </citation>
    <scope>NUCLEOTIDE SEQUENCE</scope>
    <source>
        <strain evidence="7">CHK179-7159</strain>
    </source>
</reference>
<dbReference type="InterPro" id="IPR005467">
    <property type="entry name" value="His_kinase_dom"/>
</dbReference>
<dbReference type="GO" id="GO:0000155">
    <property type="term" value="F:phosphorelay sensor kinase activity"/>
    <property type="evidence" value="ECO:0007669"/>
    <property type="project" value="TreeGrafter"/>
</dbReference>
<accession>A0A9D2L180</accession>
<dbReference type="Gene3D" id="3.30.565.10">
    <property type="entry name" value="Histidine kinase-like ATPase, C-terminal domain"/>
    <property type="match status" value="1"/>
</dbReference>